<dbReference type="EMBL" id="OCMT01000002">
    <property type="protein sequence ID" value="SOD15341.1"/>
    <property type="molecule type" value="Genomic_DNA"/>
</dbReference>
<name>A0A286A0F0_9SPHI</name>
<dbReference type="Pfam" id="PF18962">
    <property type="entry name" value="Por_Secre_tail"/>
    <property type="match status" value="1"/>
</dbReference>
<feature type="domain" description="Secretion system C-terminal sorting" evidence="2">
    <location>
        <begin position="560"/>
        <end position="623"/>
    </location>
</feature>
<dbReference type="AlphaFoldDB" id="A0A286A0F0"/>
<feature type="signal peptide" evidence="1">
    <location>
        <begin position="1"/>
        <end position="21"/>
    </location>
</feature>
<accession>A0A286A0F0</accession>
<evidence type="ECO:0000313" key="3">
    <source>
        <dbReference type="EMBL" id="SOD15341.1"/>
    </source>
</evidence>
<feature type="chain" id="PRO_5012357519" evidence="1">
    <location>
        <begin position="22"/>
        <end position="624"/>
    </location>
</feature>
<evidence type="ECO:0000259" key="2">
    <source>
        <dbReference type="Pfam" id="PF18962"/>
    </source>
</evidence>
<dbReference type="RefSeq" id="WP_097132010.1">
    <property type="nucleotide sequence ID" value="NZ_OCMT01000002.1"/>
</dbReference>
<dbReference type="Proteomes" id="UP000219281">
    <property type="component" value="Unassembled WGS sequence"/>
</dbReference>
<dbReference type="OrthoDB" id="9792152at2"/>
<organism evidence="3 4">
    <name type="scientific">Pedobacter xixiisoli</name>
    <dbReference type="NCBI Taxonomy" id="1476464"/>
    <lineage>
        <taxon>Bacteria</taxon>
        <taxon>Pseudomonadati</taxon>
        <taxon>Bacteroidota</taxon>
        <taxon>Sphingobacteriia</taxon>
        <taxon>Sphingobacteriales</taxon>
        <taxon>Sphingobacteriaceae</taxon>
        <taxon>Pedobacter</taxon>
    </lineage>
</organism>
<dbReference type="InterPro" id="IPR013783">
    <property type="entry name" value="Ig-like_fold"/>
</dbReference>
<dbReference type="Gene3D" id="2.60.40.10">
    <property type="entry name" value="Immunoglobulins"/>
    <property type="match status" value="1"/>
</dbReference>
<evidence type="ECO:0000256" key="1">
    <source>
        <dbReference type="SAM" id="SignalP"/>
    </source>
</evidence>
<sequence>MKTKFTFYFVLMLLFSINAIAAIPPASLSLQGTATETGASIPMKLNGNVYELYTSLKTGDYSFAGDNTIATANITVTGTLVPHRIRVDYSGATPVVDVKRIQNITLWAPWNAFSIGTLSYVGNSSFKATGLSGIAGWGDDRYRIRLNLEGGVIETFQPGPSASGGVPDGSTPQSYYDLYFLNSNDKWPGGAKEYKIASKYNNTGTLFNAEVIFSNTSNYTHKITDYVADLVIADNLTISGSALETTTAVLKKKDVGVFEFVGGLQAGSFTISGTANSQTYNYTVTNNTVVEGNTALAVTGVLKPYYIKIDLVNKTFVRQEINSVYLYMSSNGWGGDKLLLPYTNNGKFTGTKVSPVWPATMNDERYKIKMDLANGASVFWGSVNFDNPSRPADNLFTGPLYGLYSVNSDDYQYSYKFRGNTKNQQIAIELDFNANGAYNHRYEIGATLPLDLIDFKAIPTNGKINLVWKTENEVNFKEFEVERSINGLSFTTIGNKPTNKLAGPQTYSFTDHSIVTSSTLYYRLKIVDNDGTYKYSEIEAVKLPSLSKAHFKAWSTGSSLQIQHPTTENNAEVKVFSVSGNLLTKVSTQKGYSSAEVNIASLAAGVYVVVFKDGHQQYTSKFVK</sequence>
<gene>
    <name evidence="3" type="ORF">SAMN06297358_2329</name>
</gene>
<keyword evidence="4" id="KW-1185">Reference proteome</keyword>
<dbReference type="NCBIfam" id="TIGR04183">
    <property type="entry name" value="Por_Secre_tail"/>
    <property type="match status" value="1"/>
</dbReference>
<proteinExistence type="predicted"/>
<keyword evidence="1" id="KW-0732">Signal</keyword>
<evidence type="ECO:0000313" key="4">
    <source>
        <dbReference type="Proteomes" id="UP000219281"/>
    </source>
</evidence>
<reference evidence="4" key="1">
    <citation type="submission" date="2017-09" db="EMBL/GenBank/DDBJ databases">
        <authorList>
            <person name="Varghese N."/>
            <person name="Submissions S."/>
        </authorList>
    </citation>
    <scope>NUCLEOTIDE SEQUENCE [LARGE SCALE GENOMIC DNA]</scope>
    <source>
        <strain evidence="4">CGMCC 1.12803</strain>
    </source>
</reference>
<dbReference type="InterPro" id="IPR026444">
    <property type="entry name" value="Secre_tail"/>
</dbReference>
<protein>
    <submittedName>
        <fullName evidence="3">Por secretion system C-terminal sorting domain-containing protein</fullName>
    </submittedName>
</protein>